<sequence length="357" mass="38404">MTGPVLRVPGIMSAESARAATDFILRQQRVDGAIPWFDGSHIDPWDHVEAAMGLTAAGQHAAAWRAFEWSAATQRRDGSWPMVLRGNEIEDANSDTNQCAYIAVGVWHFHLVTGRVDALARMWPTVEAAINYVIRAQLPGGELGWAVDQDGRIADFALLTGSSSALQSIECACFVAATLGHDRPRWRWAGNRLAEALRERPTAFADRSRFSMDWYYPVLAGAVRGAAATDRLAESWDDFVRPGHGVRCVNDSPWVTSAESAELVAALDAVGDQDAALAVLSDLQRLQDPQTGGFWTGRNLDDSVLWPPEQTTWTAAAVLLAADAVTQTTGGAALWRDAGWCGGELGSSTVADDGAAS</sequence>
<dbReference type="InterPro" id="IPR008928">
    <property type="entry name" value="6-hairpin_glycosidase_sf"/>
</dbReference>
<evidence type="ECO:0000313" key="1">
    <source>
        <dbReference type="EMBL" id="TWE10186.1"/>
    </source>
</evidence>
<name>A0A561E3J7_9MICO</name>
<evidence type="ECO:0008006" key="3">
    <source>
        <dbReference type="Google" id="ProtNLM"/>
    </source>
</evidence>
<dbReference type="RefSeq" id="WP_145228962.1">
    <property type="nucleotide sequence ID" value="NZ_VIVQ01000002.1"/>
</dbReference>
<dbReference type="Proteomes" id="UP000318297">
    <property type="component" value="Unassembled WGS sequence"/>
</dbReference>
<gene>
    <name evidence="1" type="ORF">BKA23_2538</name>
</gene>
<accession>A0A561E3J7</accession>
<keyword evidence="2" id="KW-1185">Reference proteome</keyword>
<comment type="caution">
    <text evidence="1">The sequence shown here is derived from an EMBL/GenBank/DDBJ whole genome shotgun (WGS) entry which is preliminary data.</text>
</comment>
<proteinExistence type="predicted"/>
<dbReference type="GO" id="GO:0005975">
    <property type="term" value="P:carbohydrate metabolic process"/>
    <property type="evidence" value="ECO:0007669"/>
    <property type="project" value="InterPro"/>
</dbReference>
<dbReference type="OrthoDB" id="5175804at2"/>
<dbReference type="Gene3D" id="1.50.10.20">
    <property type="match status" value="1"/>
</dbReference>
<dbReference type="SUPFAM" id="SSF48208">
    <property type="entry name" value="Six-hairpin glycosidases"/>
    <property type="match status" value="1"/>
</dbReference>
<dbReference type="EMBL" id="VIVQ01000002">
    <property type="protein sequence ID" value="TWE10186.1"/>
    <property type="molecule type" value="Genomic_DNA"/>
</dbReference>
<dbReference type="AlphaFoldDB" id="A0A561E3J7"/>
<protein>
    <recommendedName>
        <fullName evidence="3">Prenyltransferase/squalene oxidase-like repeat protein</fullName>
    </recommendedName>
</protein>
<organism evidence="1 2">
    <name type="scientific">Rudaeicoccus suwonensis</name>
    <dbReference type="NCBI Taxonomy" id="657409"/>
    <lineage>
        <taxon>Bacteria</taxon>
        <taxon>Bacillati</taxon>
        <taxon>Actinomycetota</taxon>
        <taxon>Actinomycetes</taxon>
        <taxon>Micrococcales</taxon>
        <taxon>Dermacoccaceae</taxon>
        <taxon>Rudaeicoccus</taxon>
    </lineage>
</organism>
<reference evidence="1 2" key="1">
    <citation type="submission" date="2019-06" db="EMBL/GenBank/DDBJ databases">
        <title>Sequencing the genomes of 1000 actinobacteria strains.</title>
        <authorList>
            <person name="Klenk H.-P."/>
        </authorList>
    </citation>
    <scope>NUCLEOTIDE SEQUENCE [LARGE SCALE GENOMIC DNA]</scope>
    <source>
        <strain evidence="1 2">DSM 19560</strain>
    </source>
</reference>
<evidence type="ECO:0000313" key="2">
    <source>
        <dbReference type="Proteomes" id="UP000318297"/>
    </source>
</evidence>